<dbReference type="GeneID" id="20088249"/>
<sequence>MDVARFVDELNATCVRPIQAQLMKQSKEEGVLYTLEMEESLDRLEASTGDVVQPTCNLPSMDTTWTDCADILVRIAMRYQYGNLTSSCPSSSIDLIALPVFRIVHILVALYEDIAMPSSSSSTTAIDGWAASMTHACTFYLCTRSSTLPSTHESRAAAQRIIEMVHRRLRPRESATTMTNAVDIFPRLLPRILSLFASKSSKEEWVVTGAAAPHAFAWFILQIPFPHFTSDIVGRVLALALPLLDQVTASTQLVGLSVLHHIIRHATTTDIRWYSDLLVHEMEQTLTTASTSASFLDAALACLADLLAVLSTGPRDISLYDRFFPSLLRQWDMALEVSVKTIFTKHIRVWVQRTGAPHSLHVLRFLQALLKVTLGCVENVEATMCMEALETLHAIVMAAWIRMPAHVEEVTVSILKCLAYNELQRQVPLPNVDPLEKAQHFENVTAKCHVILYLLEQVSPADDGRSTVRAVLHHVEEGCSSLAPLCAGARQYLNDQKPSAIP</sequence>
<dbReference type="AlphaFoldDB" id="A0A024TMR9"/>
<protein>
    <recommendedName>
        <fullName evidence="2">Telomere-associated protein Rif1 N-terminal domain-containing protein</fullName>
    </recommendedName>
</protein>
<dbReference type="EMBL" id="KI913981">
    <property type="protein sequence ID" value="ETV95299.1"/>
    <property type="molecule type" value="Genomic_DNA"/>
</dbReference>
<dbReference type="OrthoDB" id="6417021at2759"/>
<gene>
    <name evidence="1" type="ORF">H310_11199</name>
</gene>
<reference evidence="1" key="1">
    <citation type="submission" date="2013-12" db="EMBL/GenBank/DDBJ databases">
        <title>The Genome Sequence of Aphanomyces invadans NJM9701.</title>
        <authorList>
            <consortium name="The Broad Institute Genomics Platform"/>
            <person name="Russ C."/>
            <person name="Tyler B."/>
            <person name="van West P."/>
            <person name="Dieguez-Uribeondo J."/>
            <person name="Young S.K."/>
            <person name="Zeng Q."/>
            <person name="Gargeya S."/>
            <person name="Fitzgerald M."/>
            <person name="Abouelleil A."/>
            <person name="Alvarado L."/>
            <person name="Chapman S.B."/>
            <person name="Gainer-Dewar J."/>
            <person name="Goldberg J."/>
            <person name="Griggs A."/>
            <person name="Gujja S."/>
            <person name="Hansen M."/>
            <person name="Howarth C."/>
            <person name="Imamovic A."/>
            <person name="Ireland A."/>
            <person name="Larimer J."/>
            <person name="McCowan C."/>
            <person name="Murphy C."/>
            <person name="Pearson M."/>
            <person name="Poon T.W."/>
            <person name="Priest M."/>
            <person name="Roberts A."/>
            <person name="Saif S."/>
            <person name="Shea T."/>
            <person name="Sykes S."/>
            <person name="Wortman J."/>
            <person name="Nusbaum C."/>
            <person name="Birren B."/>
        </authorList>
    </citation>
    <scope>NUCLEOTIDE SEQUENCE [LARGE SCALE GENOMIC DNA]</scope>
    <source>
        <strain evidence="1">NJM9701</strain>
    </source>
</reference>
<dbReference type="PANTHER" id="PTHR14873">
    <property type="entry name" value="OS06G0694100 PROTEIN"/>
    <property type="match status" value="1"/>
</dbReference>
<evidence type="ECO:0000313" key="1">
    <source>
        <dbReference type="EMBL" id="ETV95299.1"/>
    </source>
</evidence>
<dbReference type="InterPro" id="IPR016024">
    <property type="entry name" value="ARM-type_fold"/>
</dbReference>
<dbReference type="STRING" id="157072.A0A024TMR9"/>
<dbReference type="VEuPathDB" id="FungiDB:H310_11199"/>
<dbReference type="PANTHER" id="PTHR14873:SF1">
    <property type="entry name" value="OS06G0694100 PROTEIN"/>
    <property type="match status" value="1"/>
</dbReference>
<accession>A0A024TMR9</accession>
<name>A0A024TMR9_9STRA</name>
<dbReference type="InterPro" id="IPR011989">
    <property type="entry name" value="ARM-like"/>
</dbReference>
<evidence type="ECO:0008006" key="2">
    <source>
        <dbReference type="Google" id="ProtNLM"/>
    </source>
</evidence>
<dbReference type="eggNOG" id="ENOG502QVMM">
    <property type="taxonomic scope" value="Eukaryota"/>
</dbReference>
<dbReference type="Gene3D" id="1.25.10.10">
    <property type="entry name" value="Leucine-rich Repeat Variant"/>
    <property type="match status" value="1"/>
</dbReference>
<dbReference type="RefSeq" id="XP_008876000.1">
    <property type="nucleotide sequence ID" value="XM_008877778.1"/>
</dbReference>
<organism evidence="1">
    <name type="scientific">Aphanomyces invadans</name>
    <dbReference type="NCBI Taxonomy" id="157072"/>
    <lineage>
        <taxon>Eukaryota</taxon>
        <taxon>Sar</taxon>
        <taxon>Stramenopiles</taxon>
        <taxon>Oomycota</taxon>
        <taxon>Saprolegniomycetes</taxon>
        <taxon>Saprolegniales</taxon>
        <taxon>Verrucalvaceae</taxon>
        <taxon>Aphanomyces</taxon>
    </lineage>
</organism>
<proteinExistence type="predicted"/>
<dbReference type="SUPFAM" id="SSF48371">
    <property type="entry name" value="ARM repeat"/>
    <property type="match status" value="1"/>
</dbReference>